<sequence>MIIFLSLFLLEIFPPGTSAYLANFLCFLLF</sequence>
<dbReference type="Proteomes" id="UP000287853">
    <property type="component" value="Unassembled WGS sequence"/>
</dbReference>
<evidence type="ECO:0000313" key="2">
    <source>
        <dbReference type="Proteomes" id="UP000287853"/>
    </source>
</evidence>
<organism evidence="1 2">
    <name type="scientific">Candidatus Electrothrix aarhusensis</name>
    <dbReference type="NCBI Taxonomy" id="1859131"/>
    <lineage>
        <taxon>Bacteria</taxon>
        <taxon>Pseudomonadati</taxon>
        <taxon>Thermodesulfobacteriota</taxon>
        <taxon>Desulfobulbia</taxon>
        <taxon>Desulfobulbales</taxon>
        <taxon>Desulfobulbaceae</taxon>
        <taxon>Candidatus Electrothrix</taxon>
    </lineage>
</organism>
<dbReference type="AlphaFoldDB" id="A0A3S3UBM1"/>
<comment type="caution">
    <text evidence="1">The sequence shown here is derived from an EMBL/GenBank/DDBJ whole genome shotgun (WGS) entry which is preliminary data.</text>
</comment>
<keyword evidence="2" id="KW-1185">Reference proteome</keyword>
<reference evidence="1 2" key="1">
    <citation type="submission" date="2017-01" db="EMBL/GenBank/DDBJ databases">
        <title>The cable genome- insights into the physiology and evolution of filamentous bacteria capable of sulfide oxidation via long distance electron transfer.</title>
        <authorList>
            <person name="Schreiber L."/>
            <person name="Bjerg J.T."/>
            <person name="Boggild A."/>
            <person name="Van De Vossenberg J."/>
            <person name="Meysman F."/>
            <person name="Nielsen L.P."/>
            <person name="Schramm A."/>
            <person name="Kjeldsen K.U."/>
        </authorList>
    </citation>
    <scope>NUCLEOTIDE SEQUENCE [LARGE SCALE GENOMIC DNA]</scope>
    <source>
        <strain evidence="1">MCF</strain>
    </source>
</reference>
<name>A0A3S3UBM1_9BACT</name>
<dbReference type="EMBL" id="MTKO01000007">
    <property type="protein sequence ID" value="RWX48096.1"/>
    <property type="molecule type" value="Genomic_DNA"/>
</dbReference>
<gene>
    <name evidence="1" type="ORF">H206_05326</name>
</gene>
<protein>
    <submittedName>
        <fullName evidence="1">Uncharacterized protein</fullName>
    </submittedName>
</protein>
<accession>A0A3S3UBM1</accession>
<evidence type="ECO:0000313" key="1">
    <source>
        <dbReference type="EMBL" id="RWX48096.1"/>
    </source>
</evidence>
<proteinExistence type="predicted"/>